<dbReference type="Proteomes" id="UP000184509">
    <property type="component" value="Unassembled WGS sequence"/>
</dbReference>
<reference evidence="10 11" key="1">
    <citation type="submission" date="2016-11" db="EMBL/GenBank/DDBJ databases">
        <authorList>
            <person name="Jaros S."/>
            <person name="Januszkiewicz K."/>
            <person name="Wedrychowicz H."/>
        </authorList>
    </citation>
    <scope>NUCLEOTIDE SEQUENCE [LARGE SCALE GENOMIC DNA]</scope>
    <source>
        <strain evidence="10 11">DSM 26991</strain>
    </source>
</reference>
<feature type="signal peptide" evidence="7">
    <location>
        <begin position="1"/>
        <end position="20"/>
    </location>
</feature>
<keyword evidence="6" id="KW-0175">Coiled coil</keyword>
<evidence type="ECO:0000259" key="8">
    <source>
        <dbReference type="Pfam" id="PF00675"/>
    </source>
</evidence>
<evidence type="ECO:0000313" key="11">
    <source>
        <dbReference type="Proteomes" id="UP000184509"/>
    </source>
</evidence>
<dbReference type="PANTHER" id="PTHR43690">
    <property type="entry name" value="NARDILYSIN"/>
    <property type="match status" value="1"/>
</dbReference>
<dbReference type="Gene3D" id="3.30.830.10">
    <property type="entry name" value="Metalloenzyme, LuxS/M16 peptidase-like"/>
    <property type="match status" value="4"/>
</dbReference>
<dbReference type="GO" id="GO:0008237">
    <property type="term" value="F:metallopeptidase activity"/>
    <property type="evidence" value="ECO:0007669"/>
    <property type="project" value="UniProtKB-KW"/>
</dbReference>
<dbReference type="AlphaFoldDB" id="A0A1M5CRG5"/>
<dbReference type="RefSeq" id="WP_073402092.1">
    <property type="nucleotide sequence ID" value="NZ_FQTV01000010.1"/>
</dbReference>
<dbReference type="GO" id="GO:0006508">
    <property type="term" value="P:proteolysis"/>
    <property type="evidence" value="ECO:0007669"/>
    <property type="project" value="UniProtKB-KW"/>
</dbReference>
<dbReference type="InterPro" id="IPR007863">
    <property type="entry name" value="Peptidase_M16_C"/>
</dbReference>
<proteinExistence type="inferred from homology"/>
<keyword evidence="7" id="KW-0732">Signal</keyword>
<feature type="domain" description="Peptidase M16 N-terminal" evidence="8">
    <location>
        <begin position="40"/>
        <end position="84"/>
    </location>
</feature>
<evidence type="ECO:0000259" key="9">
    <source>
        <dbReference type="Pfam" id="PF05193"/>
    </source>
</evidence>
<sequence>MKKIVLSAIFGSLLSGSAHAQLSESLNVKEFKLSNGLSVWLNEDHSQPKIFGAVVVKAGSKDCPNTGIAHYFEHMMFKGTDKIGTINYSEEKILLDSIAQKYDELAITKDEAKRKQIQKEINELSIRSSKYVIPNEYDRLISKYGGSRLNAGTSYDCTIYHNEFSPQYINQWAELNSERLMNPVFRLFQSELETVYEEKNMYNDMMGYQALEKVAERFFTPHPYAFPIVGSTENLKNPQLSEMRKFFEKYYVSGNMGLILSGDFKAEEVLPVLEKTFSRIRKGDAPKRDIVPLPPFSGVEEFKIKVPIPIVKALVLGWRGVPANHEDEVALRIAMGILNNDNSTGYLDKLAVDGKIMESKALNLSMNEAGVVGVLTVPKLLFQSYSGAKKLVMHEIDRVKKGDFSDEVFNSLKLEQKRNYIKNLENIDSRAQKMLSLFSEGKSWTDYLNEVKKIDDLTKDDIVKIANKYFTDNYLQVKKKTGNYPKNNLKKPGFAPIIPQNSESKSDFAKEMEQIKTLDAHPRFLDFKNDAKVIQVAPKVVLYAASNPQNDIFTLNIEYGKGTLESKLLSPMATYLNLLGTDSSSFDQFRARLQNLGSTLSFAAEQNKFSVEVSGFDKNFQATVELVADFFNHAKAEPKKMKQVVDEAKLRVKAIKRSPDELANALLDKVRYGDKSEYLNRLSVSEIKKLKGQDLISEFNSIQKVECNIHYCGNIATETVVDQINKNLGVEKVNVPSQTPVCREEKEYKEQTVYFIDDPKSSQSIIGGYIRGGVNNNSSERYQSALFNSYFGGSMSSVLFQQIREFRSLAYRVRATYKLPPYKYSDKNGQLVAILSTQCDKTTDAMGILDSLIKQMPETAERIEIARQDVVNRANNEYPSLRERSLKISFLIKEGYTSDPNKDIIANVSNLDIKDLVNFYNQNVKDRTITYVVVGNSKKIDMTKLSSFGKIIKVKSKDVFK</sequence>
<evidence type="ECO:0000256" key="4">
    <source>
        <dbReference type="ARBA" id="ARBA00022833"/>
    </source>
</evidence>
<organism evidence="10 11">
    <name type="scientific">Bacteroides luti</name>
    <dbReference type="NCBI Taxonomy" id="1297750"/>
    <lineage>
        <taxon>Bacteria</taxon>
        <taxon>Pseudomonadati</taxon>
        <taxon>Bacteroidota</taxon>
        <taxon>Bacteroidia</taxon>
        <taxon>Bacteroidales</taxon>
        <taxon>Bacteroidaceae</taxon>
        <taxon>Bacteroides</taxon>
    </lineage>
</organism>
<feature type="chain" id="PRO_5009909387" evidence="7">
    <location>
        <begin position="21"/>
        <end position="961"/>
    </location>
</feature>
<dbReference type="InterPro" id="IPR011249">
    <property type="entry name" value="Metalloenz_LuxS/M16"/>
</dbReference>
<feature type="coiled-coil region" evidence="6">
    <location>
        <begin position="95"/>
        <end position="127"/>
    </location>
</feature>
<evidence type="ECO:0000313" key="10">
    <source>
        <dbReference type="EMBL" id="SHF57341.1"/>
    </source>
</evidence>
<keyword evidence="5" id="KW-0482">Metalloprotease</keyword>
<keyword evidence="11" id="KW-1185">Reference proteome</keyword>
<feature type="domain" description="Peptidase M16 C-terminal" evidence="9">
    <location>
        <begin position="711"/>
        <end position="817"/>
    </location>
</feature>
<dbReference type="EMBL" id="FQTV01000010">
    <property type="protein sequence ID" value="SHF57341.1"/>
    <property type="molecule type" value="Genomic_DNA"/>
</dbReference>
<dbReference type="PANTHER" id="PTHR43690:SF17">
    <property type="entry name" value="PROTEIN YHJJ"/>
    <property type="match status" value="1"/>
</dbReference>
<keyword evidence="4" id="KW-0862">Zinc</keyword>
<feature type="domain" description="Peptidase M16 C-terminal" evidence="9">
    <location>
        <begin position="241"/>
        <end position="413"/>
    </location>
</feature>
<evidence type="ECO:0000256" key="3">
    <source>
        <dbReference type="ARBA" id="ARBA00022801"/>
    </source>
</evidence>
<evidence type="ECO:0000256" key="2">
    <source>
        <dbReference type="ARBA" id="ARBA00022670"/>
    </source>
</evidence>
<dbReference type="OrthoDB" id="9811314at2"/>
<keyword evidence="2" id="KW-0645">Protease</keyword>
<gene>
    <name evidence="10" type="ORF">SAMN05444405_110128</name>
</gene>
<protein>
    <submittedName>
        <fullName evidence="10">Predicted Zn-dependent peptidase</fullName>
    </submittedName>
</protein>
<accession>A0A1M5CRG5</accession>
<dbReference type="STRING" id="1297750.SAMN05444405_110128"/>
<dbReference type="InterPro" id="IPR011765">
    <property type="entry name" value="Pept_M16_N"/>
</dbReference>
<dbReference type="Pfam" id="PF05193">
    <property type="entry name" value="Peptidase_M16_C"/>
    <property type="match status" value="2"/>
</dbReference>
<evidence type="ECO:0000256" key="1">
    <source>
        <dbReference type="ARBA" id="ARBA00007261"/>
    </source>
</evidence>
<evidence type="ECO:0000256" key="7">
    <source>
        <dbReference type="SAM" id="SignalP"/>
    </source>
</evidence>
<dbReference type="Pfam" id="PF00675">
    <property type="entry name" value="Peptidase_M16"/>
    <property type="match status" value="1"/>
</dbReference>
<evidence type="ECO:0000256" key="6">
    <source>
        <dbReference type="SAM" id="Coils"/>
    </source>
</evidence>
<comment type="similarity">
    <text evidence="1">Belongs to the peptidase M16 family.</text>
</comment>
<dbReference type="GO" id="GO:0046872">
    <property type="term" value="F:metal ion binding"/>
    <property type="evidence" value="ECO:0007669"/>
    <property type="project" value="InterPro"/>
</dbReference>
<name>A0A1M5CRG5_9BACE</name>
<dbReference type="InterPro" id="IPR050626">
    <property type="entry name" value="Peptidase_M16"/>
</dbReference>
<dbReference type="SUPFAM" id="SSF63411">
    <property type="entry name" value="LuxS/MPP-like metallohydrolase"/>
    <property type="match status" value="4"/>
</dbReference>
<evidence type="ECO:0000256" key="5">
    <source>
        <dbReference type="ARBA" id="ARBA00023049"/>
    </source>
</evidence>
<keyword evidence="3" id="KW-0378">Hydrolase</keyword>